<keyword evidence="1" id="KW-1133">Transmembrane helix</keyword>
<dbReference type="AlphaFoldDB" id="X1DJY8"/>
<feature type="transmembrane region" description="Helical" evidence="1">
    <location>
        <begin position="30"/>
        <end position="50"/>
    </location>
</feature>
<protein>
    <recommendedName>
        <fullName evidence="3">Prolipoprotein diacylglyceryl transferase</fullName>
    </recommendedName>
</protein>
<name>X1DJY8_9ZZZZ</name>
<sequence length="62" mass="6599">FKNAPVGEAIWSGFPTIGNWFQFTGQIPGMRAFAIVGALGLIAYGFRALLGKERGFYAGGSD</sequence>
<reference evidence="2" key="1">
    <citation type="journal article" date="2014" name="Front. Microbiol.">
        <title>High frequency of phylogenetically diverse reductive dehalogenase-homologous genes in deep subseafloor sedimentary metagenomes.</title>
        <authorList>
            <person name="Kawai M."/>
            <person name="Futagami T."/>
            <person name="Toyoda A."/>
            <person name="Takaki Y."/>
            <person name="Nishi S."/>
            <person name="Hori S."/>
            <person name="Arai W."/>
            <person name="Tsubouchi T."/>
            <person name="Morono Y."/>
            <person name="Uchiyama I."/>
            <person name="Ito T."/>
            <person name="Fujiyama A."/>
            <person name="Inagaki F."/>
            <person name="Takami H."/>
        </authorList>
    </citation>
    <scope>NUCLEOTIDE SEQUENCE</scope>
    <source>
        <strain evidence="2">Expedition CK06-06</strain>
    </source>
</reference>
<evidence type="ECO:0000256" key="1">
    <source>
        <dbReference type="SAM" id="Phobius"/>
    </source>
</evidence>
<evidence type="ECO:0000313" key="2">
    <source>
        <dbReference type="EMBL" id="GAG96746.1"/>
    </source>
</evidence>
<keyword evidence="1" id="KW-0472">Membrane</keyword>
<accession>X1DJY8</accession>
<gene>
    <name evidence="2" type="ORF">S01H4_36995</name>
</gene>
<organism evidence="2">
    <name type="scientific">marine sediment metagenome</name>
    <dbReference type="NCBI Taxonomy" id="412755"/>
    <lineage>
        <taxon>unclassified sequences</taxon>
        <taxon>metagenomes</taxon>
        <taxon>ecological metagenomes</taxon>
    </lineage>
</organism>
<proteinExistence type="predicted"/>
<dbReference type="EMBL" id="BART01019829">
    <property type="protein sequence ID" value="GAG96746.1"/>
    <property type="molecule type" value="Genomic_DNA"/>
</dbReference>
<evidence type="ECO:0008006" key="3">
    <source>
        <dbReference type="Google" id="ProtNLM"/>
    </source>
</evidence>
<feature type="non-terminal residue" evidence="2">
    <location>
        <position position="1"/>
    </location>
</feature>
<keyword evidence="1" id="KW-0812">Transmembrane</keyword>
<comment type="caution">
    <text evidence="2">The sequence shown here is derived from an EMBL/GenBank/DDBJ whole genome shotgun (WGS) entry which is preliminary data.</text>
</comment>